<name>A0AA37F7T2_9ACTN</name>
<proteinExistence type="inferred from homology"/>
<organism evidence="3 4">
    <name type="scientific">Planomonospora parontospora</name>
    <dbReference type="NCBI Taxonomy" id="58119"/>
    <lineage>
        <taxon>Bacteria</taxon>
        <taxon>Bacillati</taxon>
        <taxon>Actinomycetota</taxon>
        <taxon>Actinomycetes</taxon>
        <taxon>Streptosporangiales</taxon>
        <taxon>Streptosporangiaceae</taxon>
        <taxon>Planomonospora</taxon>
    </lineage>
</organism>
<dbReference type="InterPro" id="IPR038390">
    <property type="entry name" value="Metal_Tscrpt_repr_sf"/>
</dbReference>
<accession>A0AA37F7T2</accession>
<gene>
    <name evidence="3" type="ORF">GCM10010126_64090</name>
</gene>
<comment type="caution">
    <text evidence="3">The sequence shown here is derived from an EMBL/GenBank/DDBJ whole genome shotgun (WGS) entry which is preliminary data.</text>
</comment>
<dbReference type="Proteomes" id="UP000627984">
    <property type="component" value="Unassembled WGS sequence"/>
</dbReference>
<dbReference type="InterPro" id="IPR003735">
    <property type="entry name" value="Metal_Tscrpt_repr"/>
</dbReference>
<dbReference type="GO" id="GO:0045892">
    <property type="term" value="P:negative regulation of DNA-templated transcription"/>
    <property type="evidence" value="ECO:0007669"/>
    <property type="project" value="UniProtKB-ARBA"/>
</dbReference>
<evidence type="ECO:0000313" key="4">
    <source>
        <dbReference type="Proteomes" id="UP000627984"/>
    </source>
</evidence>
<dbReference type="AlphaFoldDB" id="A0AA37F7T2"/>
<reference evidence="3" key="2">
    <citation type="submission" date="2022-09" db="EMBL/GenBank/DDBJ databases">
        <authorList>
            <person name="Sun Q."/>
            <person name="Ohkuma M."/>
        </authorList>
    </citation>
    <scope>NUCLEOTIDE SEQUENCE</scope>
    <source>
        <strain evidence="3">JCM 3093</strain>
    </source>
</reference>
<evidence type="ECO:0000256" key="2">
    <source>
        <dbReference type="ARBA" id="ARBA00023008"/>
    </source>
</evidence>
<reference evidence="3" key="1">
    <citation type="journal article" date="2014" name="Int. J. Syst. Evol. Microbiol.">
        <title>Complete genome sequence of Corynebacterium casei LMG S-19264T (=DSM 44701T), isolated from a smear-ripened cheese.</title>
        <authorList>
            <consortium name="US DOE Joint Genome Institute (JGI-PGF)"/>
            <person name="Walter F."/>
            <person name="Albersmeier A."/>
            <person name="Kalinowski J."/>
            <person name="Ruckert C."/>
        </authorList>
    </citation>
    <scope>NUCLEOTIDE SEQUENCE</scope>
    <source>
        <strain evidence="3">JCM 3093</strain>
    </source>
</reference>
<dbReference type="EMBL" id="BMQD01000033">
    <property type="protein sequence ID" value="GGK95877.1"/>
    <property type="molecule type" value="Genomic_DNA"/>
</dbReference>
<protein>
    <recommendedName>
        <fullName evidence="5">Transcriptional regulator</fullName>
    </recommendedName>
</protein>
<dbReference type="GO" id="GO:0046872">
    <property type="term" value="F:metal ion binding"/>
    <property type="evidence" value="ECO:0007669"/>
    <property type="project" value="InterPro"/>
</dbReference>
<evidence type="ECO:0000256" key="1">
    <source>
        <dbReference type="ARBA" id="ARBA00005428"/>
    </source>
</evidence>
<evidence type="ECO:0000313" key="3">
    <source>
        <dbReference type="EMBL" id="GGK95877.1"/>
    </source>
</evidence>
<dbReference type="Pfam" id="PF02583">
    <property type="entry name" value="Trns_repr_metal"/>
    <property type="match status" value="1"/>
</dbReference>
<keyword evidence="2" id="KW-0186">Copper</keyword>
<sequence>MGPSAALVCTSGRKAKQVEMDATVLADALTRLKRAHGQLGGVIAMIENAEDCERVLTQLAAVSKALDRAGFKIISTGLQQCQLARETGQEPPITPERLEKLFLALS</sequence>
<dbReference type="GO" id="GO:0003677">
    <property type="term" value="F:DNA binding"/>
    <property type="evidence" value="ECO:0007669"/>
    <property type="project" value="InterPro"/>
</dbReference>
<dbReference type="PANTHER" id="PTHR33677:SF5">
    <property type="entry name" value="TRANSCRIPTIONAL REPRESSOR FRMR"/>
    <property type="match status" value="1"/>
</dbReference>
<evidence type="ECO:0008006" key="5">
    <source>
        <dbReference type="Google" id="ProtNLM"/>
    </source>
</evidence>
<dbReference type="Gene3D" id="1.20.58.1000">
    <property type="entry name" value="Metal-sensitive repressor, helix protomer"/>
    <property type="match status" value="1"/>
</dbReference>
<dbReference type="CDD" id="cd10148">
    <property type="entry name" value="CsoR-like_DUF156"/>
    <property type="match status" value="1"/>
</dbReference>
<dbReference type="PANTHER" id="PTHR33677">
    <property type="entry name" value="TRANSCRIPTIONAL REPRESSOR FRMR-RELATED"/>
    <property type="match status" value="1"/>
</dbReference>
<comment type="similarity">
    <text evidence="1">Belongs to the CsoR family.</text>
</comment>